<evidence type="ECO:0000313" key="1">
    <source>
        <dbReference type="EMBL" id="GFU63155.1"/>
    </source>
</evidence>
<gene>
    <name evidence="1" type="ORF">NPIL_322971</name>
</gene>
<comment type="caution">
    <text evidence="1">The sequence shown here is derived from an EMBL/GenBank/DDBJ whole genome shotgun (WGS) entry which is preliminary data.</text>
</comment>
<dbReference type="AlphaFoldDB" id="A0A8X6USI3"/>
<proteinExistence type="predicted"/>
<accession>A0A8X6USI3</accession>
<evidence type="ECO:0000313" key="2">
    <source>
        <dbReference type="Proteomes" id="UP000887013"/>
    </source>
</evidence>
<dbReference type="EMBL" id="BMAW01041347">
    <property type="protein sequence ID" value="GFU63155.1"/>
    <property type="molecule type" value="Genomic_DNA"/>
</dbReference>
<dbReference type="Proteomes" id="UP000887013">
    <property type="component" value="Unassembled WGS sequence"/>
</dbReference>
<keyword evidence="2" id="KW-1185">Reference proteome</keyword>
<sequence>MQHEDAYSHVCLIESRYMDCESDFYKGAYGLYLAAKEAAEKAEEIQVSNYLQLLYPMECCLSKSSVTSVEAAKHRKFLINFLKLFGFLCFYIHI</sequence>
<reference evidence="1" key="1">
    <citation type="submission" date="2020-08" db="EMBL/GenBank/DDBJ databases">
        <title>Multicomponent nature underlies the extraordinary mechanical properties of spider dragline silk.</title>
        <authorList>
            <person name="Kono N."/>
            <person name="Nakamura H."/>
            <person name="Mori M."/>
            <person name="Yoshida Y."/>
            <person name="Ohtoshi R."/>
            <person name="Malay A.D."/>
            <person name="Moran D.A.P."/>
            <person name="Tomita M."/>
            <person name="Numata K."/>
            <person name="Arakawa K."/>
        </authorList>
    </citation>
    <scope>NUCLEOTIDE SEQUENCE</scope>
</reference>
<organism evidence="1 2">
    <name type="scientific">Nephila pilipes</name>
    <name type="common">Giant wood spider</name>
    <name type="synonym">Nephila maculata</name>
    <dbReference type="NCBI Taxonomy" id="299642"/>
    <lineage>
        <taxon>Eukaryota</taxon>
        <taxon>Metazoa</taxon>
        <taxon>Ecdysozoa</taxon>
        <taxon>Arthropoda</taxon>
        <taxon>Chelicerata</taxon>
        <taxon>Arachnida</taxon>
        <taxon>Araneae</taxon>
        <taxon>Araneomorphae</taxon>
        <taxon>Entelegynae</taxon>
        <taxon>Araneoidea</taxon>
        <taxon>Nephilidae</taxon>
        <taxon>Nephila</taxon>
    </lineage>
</organism>
<protein>
    <submittedName>
        <fullName evidence="1">Uncharacterized protein</fullName>
    </submittedName>
</protein>
<name>A0A8X6USI3_NEPPI</name>